<evidence type="ECO:0000313" key="4">
    <source>
        <dbReference type="Proteomes" id="UP000318626"/>
    </source>
</evidence>
<feature type="transmembrane region" description="Helical" evidence="2">
    <location>
        <begin position="96"/>
        <end position="120"/>
    </location>
</feature>
<accession>A0A518C8J0</accession>
<organism evidence="3 4">
    <name type="scientific">Bremerella volcania</name>
    <dbReference type="NCBI Taxonomy" id="2527984"/>
    <lineage>
        <taxon>Bacteria</taxon>
        <taxon>Pseudomonadati</taxon>
        <taxon>Planctomycetota</taxon>
        <taxon>Planctomycetia</taxon>
        <taxon>Pirellulales</taxon>
        <taxon>Pirellulaceae</taxon>
        <taxon>Bremerella</taxon>
    </lineage>
</organism>
<proteinExistence type="predicted"/>
<feature type="transmembrane region" description="Helical" evidence="2">
    <location>
        <begin position="58"/>
        <end position="76"/>
    </location>
</feature>
<feature type="compositionally biased region" description="Acidic residues" evidence="1">
    <location>
        <begin position="194"/>
        <end position="210"/>
    </location>
</feature>
<evidence type="ECO:0000256" key="1">
    <source>
        <dbReference type="SAM" id="MobiDB-lite"/>
    </source>
</evidence>
<reference evidence="4" key="1">
    <citation type="submission" date="2019-02" db="EMBL/GenBank/DDBJ databases">
        <title>Deep-cultivation of Planctomycetes and their phenomic and genomic characterization uncovers novel biology.</title>
        <authorList>
            <person name="Wiegand S."/>
            <person name="Jogler M."/>
            <person name="Boedeker C."/>
            <person name="Pinto D."/>
            <person name="Vollmers J."/>
            <person name="Rivas-Marin E."/>
            <person name="Kohn T."/>
            <person name="Peeters S.H."/>
            <person name="Heuer A."/>
            <person name="Rast P."/>
            <person name="Oberbeckmann S."/>
            <person name="Bunk B."/>
            <person name="Jeske O."/>
            <person name="Meyerdierks A."/>
            <person name="Storesund J.E."/>
            <person name="Kallscheuer N."/>
            <person name="Luecker S."/>
            <person name="Lage O.M."/>
            <person name="Pohl T."/>
            <person name="Merkel B.J."/>
            <person name="Hornburger P."/>
            <person name="Mueller R.-W."/>
            <person name="Bruemmer F."/>
            <person name="Labrenz M."/>
            <person name="Spormann A.M."/>
            <person name="Op den Camp H."/>
            <person name="Overmann J."/>
            <person name="Amann R."/>
            <person name="Jetten M.S.M."/>
            <person name="Mascher T."/>
            <person name="Medema M.H."/>
            <person name="Devos D.P."/>
            <person name="Kaster A.-K."/>
            <person name="Ovreas L."/>
            <person name="Rohde M."/>
            <person name="Galperin M.Y."/>
            <person name="Jogler C."/>
        </authorList>
    </citation>
    <scope>NUCLEOTIDE SEQUENCE [LARGE SCALE GENOMIC DNA]</scope>
    <source>
        <strain evidence="4">Pan97</strain>
    </source>
</reference>
<sequence length="210" mass="22940">MVQLRVCLCIFSGLVFLSALVVSLGIFAGMFSSGVADALTFDDHVEKAIEMRMSLSSSLYQTTIVVVASIWGIAILKKKETVGLLESPIEMLMFWFANVTLLVGIISHFVFSFEMSQIILYSGKWQNSVPDIAQWDVMNAFIAQVVGVFGGLVLVGLTFTSGRWLRAPSATPDDHSTDENGPDETPQEPMTEVSAEEPADAEVSDDEVHQ</sequence>
<evidence type="ECO:0000256" key="2">
    <source>
        <dbReference type="SAM" id="Phobius"/>
    </source>
</evidence>
<dbReference type="Proteomes" id="UP000318626">
    <property type="component" value="Chromosome"/>
</dbReference>
<protein>
    <submittedName>
        <fullName evidence="3">Uncharacterized protein</fullName>
    </submittedName>
</protein>
<name>A0A518C8J0_9BACT</name>
<dbReference type="EMBL" id="CP036289">
    <property type="protein sequence ID" value="QDU75524.1"/>
    <property type="molecule type" value="Genomic_DNA"/>
</dbReference>
<dbReference type="AlphaFoldDB" id="A0A518C8J0"/>
<dbReference type="KEGG" id="bvo:Pan97_25570"/>
<feature type="region of interest" description="Disordered" evidence="1">
    <location>
        <begin position="168"/>
        <end position="210"/>
    </location>
</feature>
<keyword evidence="2" id="KW-1133">Transmembrane helix</keyword>
<keyword evidence="2" id="KW-0812">Transmembrane</keyword>
<keyword evidence="2" id="KW-0472">Membrane</keyword>
<dbReference type="RefSeq" id="WP_144972968.1">
    <property type="nucleotide sequence ID" value="NZ_CP036289.1"/>
</dbReference>
<evidence type="ECO:0000313" key="3">
    <source>
        <dbReference type="EMBL" id="QDU75524.1"/>
    </source>
</evidence>
<feature type="transmembrane region" description="Helical" evidence="2">
    <location>
        <begin position="140"/>
        <end position="159"/>
    </location>
</feature>
<keyword evidence="4" id="KW-1185">Reference proteome</keyword>
<gene>
    <name evidence="3" type="ORF">Pan97_25570</name>
</gene>